<keyword evidence="3 5" id="KW-0732">Signal</keyword>
<sequence length="280" mass="30014" precursor="true">MKGIRGISIGIAFAALIGAYNAPASAKEWKEITVGVEGAFPPFNLMTADGKLDGFDMDVANEVCKRANLKCTFVAQDWDSQIPGLLAQKFDAVLTMGPNPKRREVIDFTTPYAITPNTFLVEKSGPLANLPGTGTNVSVNDGSSKEVLDAIRAKLKGKTVGVALSTSQQQFMEENFKNDAEVKTYKSSEQAQLDLGAGRIDAQFDNIVFVTSMVEKSNGNLVASGPMLTGGIMATNVCIGIRKNEPELKEILDKAIQSAAADGTLRTLSTKWFKTDVSPK</sequence>
<dbReference type="STRING" id="864069.MicloDRAFT_00029140"/>
<protein>
    <submittedName>
        <fullName evidence="7">Periplasmic component of amino acid ABC-type transporter/signal transduction system</fullName>
    </submittedName>
</protein>
<evidence type="ECO:0000256" key="5">
    <source>
        <dbReference type="SAM" id="SignalP"/>
    </source>
</evidence>
<dbReference type="PANTHER" id="PTHR35936">
    <property type="entry name" value="MEMBRANE-BOUND LYTIC MUREIN TRANSGLYCOSYLASE F"/>
    <property type="match status" value="1"/>
</dbReference>
<dbReference type="SMART" id="SM00062">
    <property type="entry name" value="PBPb"/>
    <property type="match status" value="1"/>
</dbReference>
<dbReference type="HOGENOM" id="CLU_019602_18_0_5"/>
<dbReference type="PANTHER" id="PTHR35936:SF17">
    <property type="entry name" value="ARGININE-BINDING EXTRACELLULAR PROTEIN ARTP"/>
    <property type="match status" value="1"/>
</dbReference>
<evidence type="ECO:0000259" key="6">
    <source>
        <dbReference type="SMART" id="SM00062"/>
    </source>
</evidence>
<dbReference type="InterPro" id="IPR001638">
    <property type="entry name" value="Solute-binding_3/MltF_N"/>
</dbReference>
<organism evidence="7 8">
    <name type="scientific">Microvirga lotononidis</name>
    <dbReference type="NCBI Taxonomy" id="864069"/>
    <lineage>
        <taxon>Bacteria</taxon>
        <taxon>Pseudomonadati</taxon>
        <taxon>Pseudomonadota</taxon>
        <taxon>Alphaproteobacteria</taxon>
        <taxon>Hyphomicrobiales</taxon>
        <taxon>Methylobacteriaceae</taxon>
        <taxon>Microvirga</taxon>
    </lineage>
</organism>
<dbReference type="PROSITE" id="PS01039">
    <property type="entry name" value="SBP_BACTERIAL_3"/>
    <property type="match status" value="1"/>
</dbReference>
<dbReference type="RefSeq" id="WP_009762416.1">
    <property type="nucleotide sequence ID" value="NZ_CP141049.1"/>
</dbReference>
<dbReference type="Pfam" id="PF00497">
    <property type="entry name" value="SBP_bac_3"/>
    <property type="match status" value="1"/>
</dbReference>
<feature type="signal peptide" evidence="5">
    <location>
        <begin position="1"/>
        <end position="26"/>
    </location>
</feature>
<dbReference type="Proteomes" id="UP000003947">
    <property type="component" value="Unassembled WGS sequence"/>
</dbReference>
<dbReference type="eggNOG" id="COG0834">
    <property type="taxonomic scope" value="Bacteria"/>
</dbReference>
<dbReference type="AlphaFoldDB" id="I4YQX3"/>
<dbReference type="EMBL" id="JH660645">
    <property type="protein sequence ID" value="EIM26365.1"/>
    <property type="molecule type" value="Genomic_DNA"/>
</dbReference>
<dbReference type="GO" id="GO:0030313">
    <property type="term" value="C:cell envelope"/>
    <property type="evidence" value="ECO:0007669"/>
    <property type="project" value="UniProtKB-SubCell"/>
</dbReference>
<comment type="subcellular location">
    <subcellularLocation>
        <location evidence="1">Cell envelope</location>
    </subcellularLocation>
</comment>
<dbReference type="InterPro" id="IPR018313">
    <property type="entry name" value="SBP_3_CS"/>
</dbReference>
<gene>
    <name evidence="7" type="ORF">MicloDRAFT_00029140</name>
</gene>
<name>I4YQX3_9HYPH</name>
<evidence type="ECO:0000256" key="1">
    <source>
        <dbReference type="ARBA" id="ARBA00004196"/>
    </source>
</evidence>
<evidence type="ECO:0000313" key="7">
    <source>
        <dbReference type="EMBL" id="EIM26365.1"/>
    </source>
</evidence>
<keyword evidence="8" id="KW-1185">Reference proteome</keyword>
<dbReference type="Gene3D" id="3.40.190.10">
    <property type="entry name" value="Periplasmic binding protein-like II"/>
    <property type="match status" value="2"/>
</dbReference>
<dbReference type="OrthoDB" id="9807134at2"/>
<evidence type="ECO:0000256" key="2">
    <source>
        <dbReference type="ARBA" id="ARBA00010333"/>
    </source>
</evidence>
<proteinExistence type="inferred from homology"/>
<comment type="similarity">
    <text evidence="2 4">Belongs to the bacterial solute-binding protein 3 family.</text>
</comment>
<evidence type="ECO:0000256" key="3">
    <source>
        <dbReference type="ARBA" id="ARBA00022729"/>
    </source>
</evidence>
<evidence type="ECO:0000313" key="8">
    <source>
        <dbReference type="Proteomes" id="UP000003947"/>
    </source>
</evidence>
<evidence type="ECO:0000256" key="4">
    <source>
        <dbReference type="RuleBase" id="RU003744"/>
    </source>
</evidence>
<feature type="chain" id="PRO_5003699143" evidence="5">
    <location>
        <begin position="27"/>
        <end position="280"/>
    </location>
</feature>
<accession>I4YQX3</accession>
<feature type="domain" description="Solute-binding protein family 3/N-terminal" evidence="6">
    <location>
        <begin position="31"/>
        <end position="276"/>
    </location>
</feature>
<dbReference type="PATRIC" id="fig|864069.3.peg.3150"/>
<dbReference type="SUPFAM" id="SSF53850">
    <property type="entry name" value="Periplasmic binding protein-like II"/>
    <property type="match status" value="1"/>
</dbReference>
<reference evidence="7 8" key="1">
    <citation type="submission" date="2012-02" db="EMBL/GenBank/DDBJ databases">
        <title>Improved High-Quality Draft sequence of Microvirga sp. WSM3557.</title>
        <authorList>
            <consortium name="US DOE Joint Genome Institute"/>
            <person name="Lucas S."/>
            <person name="Han J."/>
            <person name="Lapidus A."/>
            <person name="Cheng J.-F."/>
            <person name="Goodwin L."/>
            <person name="Pitluck S."/>
            <person name="Peters L."/>
            <person name="Zhang X."/>
            <person name="Detter J.C."/>
            <person name="Han C."/>
            <person name="Tapia R."/>
            <person name="Land M."/>
            <person name="Hauser L."/>
            <person name="Kyrpides N."/>
            <person name="Ivanova N."/>
            <person name="Pagani I."/>
            <person name="Brau L."/>
            <person name="Yates R."/>
            <person name="O'Hara G."/>
            <person name="Rui T."/>
            <person name="Howieson J."/>
            <person name="Reeve W."/>
            <person name="Woyke T."/>
        </authorList>
    </citation>
    <scope>NUCLEOTIDE SEQUENCE [LARGE SCALE GENOMIC DNA]</scope>
    <source>
        <strain evidence="7 8">WSM3557</strain>
    </source>
</reference>